<evidence type="ECO:0000313" key="3">
    <source>
        <dbReference type="Proteomes" id="UP001140206"/>
    </source>
</evidence>
<dbReference type="PANTHER" id="PTHR31900:SF32">
    <property type="entry name" value="F-BOX_RNI_FBD-LIKE DOMAIN PROTEIN"/>
    <property type="match status" value="1"/>
</dbReference>
<evidence type="ECO:0000313" key="2">
    <source>
        <dbReference type="EMBL" id="KAJ4760628.1"/>
    </source>
</evidence>
<dbReference type="InterPro" id="IPR001810">
    <property type="entry name" value="F-box_dom"/>
</dbReference>
<keyword evidence="3" id="KW-1185">Reference proteome</keyword>
<dbReference type="SUPFAM" id="SSF52047">
    <property type="entry name" value="RNI-like"/>
    <property type="match status" value="1"/>
</dbReference>
<dbReference type="Pfam" id="PF00646">
    <property type="entry name" value="F-box"/>
    <property type="match status" value="1"/>
</dbReference>
<dbReference type="Gene3D" id="1.20.1280.50">
    <property type="match status" value="1"/>
</dbReference>
<dbReference type="PROSITE" id="PS50181">
    <property type="entry name" value="FBOX"/>
    <property type="match status" value="1"/>
</dbReference>
<comment type="caution">
    <text evidence="2">The sequence shown here is derived from an EMBL/GenBank/DDBJ whole genome shotgun (WGS) entry which is preliminary data.</text>
</comment>
<dbReference type="InterPro" id="IPR050232">
    <property type="entry name" value="FBL13/AtMIF1-like"/>
</dbReference>
<evidence type="ECO:0000259" key="1">
    <source>
        <dbReference type="PROSITE" id="PS50181"/>
    </source>
</evidence>
<dbReference type="Proteomes" id="UP001140206">
    <property type="component" value="Chromosome 4"/>
</dbReference>
<dbReference type="EMBL" id="JAMFTS010000004">
    <property type="protein sequence ID" value="KAJ4760628.1"/>
    <property type="molecule type" value="Genomic_DNA"/>
</dbReference>
<gene>
    <name evidence="2" type="ORF">LUZ62_071003</name>
</gene>
<dbReference type="InterPro" id="IPR032675">
    <property type="entry name" value="LRR_dom_sf"/>
</dbReference>
<accession>A0AAV8D2V3</accession>
<sequence length="451" mass="51550">MSSSSRTDSSYQPDHLSNLPDALLIIILSFLPTRIAARTSFLSRRFRHLWKACPAVDLSADRCTDIKTFEAMANSALSRDPSNPFLRLCLRLEPGFFRKLRERDSCLPSLLAKAHSLGLRHLTFDHCGIFDHTFDDLDPLTVSIICSIDSLQSLKLPTVPPQSLPSVVNLPCLKTLSLTFDIETTAEAYLSDSDSDSIHEDYSTDFNRFLSQISFLEDLNLRLNLNAGFTLSSQTIRKLELFIDEIFDPDEFVNISMPSLEMLRLEMLNIDCDRLPRIEVNMPSLRKADLKLRKVHEGDIGVVARLLNCVSRVEDLRLDIVEYLNVNYPFPVLLEPGKDVPNFPNLKHLDMNMCFHEHNFESVMALLRHSPALESLKVVYEAPDPKYLTLSEEGRVVRVDAVINYDHNCIRLRDLHLGQHGKDFMKLVRKRTKTINRQEEADLLKNLVFVL</sequence>
<dbReference type="Gene3D" id="3.80.10.10">
    <property type="entry name" value="Ribonuclease Inhibitor"/>
    <property type="match status" value="1"/>
</dbReference>
<dbReference type="InterPro" id="IPR036047">
    <property type="entry name" value="F-box-like_dom_sf"/>
</dbReference>
<name>A0AAV8D2V3_9POAL</name>
<dbReference type="SUPFAM" id="SSF81383">
    <property type="entry name" value="F-box domain"/>
    <property type="match status" value="1"/>
</dbReference>
<dbReference type="InterPro" id="IPR053781">
    <property type="entry name" value="F-box_AtFBL13-like"/>
</dbReference>
<dbReference type="AlphaFoldDB" id="A0AAV8D2V3"/>
<reference evidence="2" key="1">
    <citation type="submission" date="2022-08" db="EMBL/GenBank/DDBJ databases">
        <authorList>
            <person name="Marques A."/>
        </authorList>
    </citation>
    <scope>NUCLEOTIDE SEQUENCE</scope>
    <source>
        <strain evidence="2">RhyPub2mFocal</strain>
        <tissue evidence="2">Leaves</tissue>
    </source>
</reference>
<organism evidence="2 3">
    <name type="scientific">Rhynchospora pubera</name>
    <dbReference type="NCBI Taxonomy" id="906938"/>
    <lineage>
        <taxon>Eukaryota</taxon>
        <taxon>Viridiplantae</taxon>
        <taxon>Streptophyta</taxon>
        <taxon>Embryophyta</taxon>
        <taxon>Tracheophyta</taxon>
        <taxon>Spermatophyta</taxon>
        <taxon>Magnoliopsida</taxon>
        <taxon>Liliopsida</taxon>
        <taxon>Poales</taxon>
        <taxon>Cyperaceae</taxon>
        <taxon>Cyperoideae</taxon>
        <taxon>Rhynchosporeae</taxon>
        <taxon>Rhynchospora</taxon>
    </lineage>
</organism>
<dbReference type="PANTHER" id="PTHR31900">
    <property type="entry name" value="F-BOX/RNI SUPERFAMILY PROTEIN-RELATED"/>
    <property type="match status" value="1"/>
</dbReference>
<feature type="domain" description="F-box" evidence="1">
    <location>
        <begin position="13"/>
        <end position="49"/>
    </location>
</feature>
<dbReference type="CDD" id="cd22160">
    <property type="entry name" value="F-box_AtFBL13-like"/>
    <property type="match status" value="1"/>
</dbReference>
<proteinExistence type="predicted"/>
<protein>
    <submittedName>
        <fullName evidence="2">F-box/FBD/LRR protein</fullName>
    </submittedName>
</protein>